<evidence type="ECO:0000256" key="1">
    <source>
        <dbReference type="ARBA" id="ARBA00004202"/>
    </source>
</evidence>
<dbReference type="GO" id="GO:0005524">
    <property type="term" value="F:ATP binding"/>
    <property type="evidence" value="ECO:0007669"/>
    <property type="project" value="UniProtKB-KW"/>
</dbReference>
<dbReference type="InterPro" id="IPR003439">
    <property type="entry name" value="ABC_transporter-like_ATP-bd"/>
</dbReference>
<dbReference type="NCBIfam" id="NF008453">
    <property type="entry name" value="PRK11308.1"/>
    <property type="match status" value="2"/>
</dbReference>
<evidence type="ECO:0000256" key="6">
    <source>
        <dbReference type="ARBA" id="ARBA00022840"/>
    </source>
</evidence>
<dbReference type="NCBIfam" id="TIGR01727">
    <property type="entry name" value="oligo_HPY"/>
    <property type="match status" value="1"/>
</dbReference>
<dbReference type="Pfam" id="PF00005">
    <property type="entry name" value="ABC_tran"/>
    <property type="match status" value="2"/>
</dbReference>
<dbReference type="InterPro" id="IPR027417">
    <property type="entry name" value="P-loop_NTPase"/>
</dbReference>
<keyword evidence="4" id="KW-1003">Cell membrane</keyword>
<evidence type="ECO:0000256" key="2">
    <source>
        <dbReference type="ARBA" id="ARBA00005417"/>
    </source>
</evidence>
<keyword evidence="7" id="KW-0472">Membrane</keyword>
<dbReference type="Pfam" id="PF08352">
    <property type="entry name" value="oligo_HPY"/>
    <property type="match status" value="2"/>
</dbReference>
<feature type="domain" description="ABC transporter" evidence="8">
    <location>
        <begin position="356"/>
        <end position="594"/>
    </location>
</feature>
<reference evidence="9 10" key="1">
    <citation type="submission" date="2024-09" db="EMBL/GenBank/DDBJ databases">
        <authorList>
            <person name="Sun Q."/>
            <person name="Mori K."/>
        </authorList>
    </citation>
    <scope>NUCLEOTIDE SEQUENCE [LARGE SCALE GENOMIC DNA]</scope>
    <source>
        <strain evidence="9 10">TBRC 3947</strain>
    </source>
</reference>
<evidence type="ECO:0000313" key="10">
    <source>
        <dbReference type="Proteomes" id="UP001589867"/>
    </source>
</evidence>
<dbReference type="CDD" id="cd03257">
    <property type="entry name" value="ABC_NikE_OppD_transporters"/>
    <property type="match status" value="2"/>
</dbReference>
<dbReference type="SMART" id="SM00382">
    <property type="entry name" value="AAA"/>
    <property type="match status" value="2"/>
</dbReference>
<dbReference type="PANTHER" id="PTHR43297:SF2">
    <property type="entry name" value="DIPEPTIDE TRANSPORT ATP-BINDING PROTEIN DPPD"/>
    <property type="match status" value="1"/>
</dbReference>
<dbReference type="InterPro" id="IPR017871">
    <property type="entry name" value="ABC_transporter-like_CS"/>
</dbReference>
<dbReference type="InterPro" id="IPR013563">
    <property type="entry name" value="Oligopep_ABC_C"/>
</dbReference>
<comment type="similarity">
    <text evidence="2">Belongs to the ABC transporter superfamily.</text>
</comment>
<organism evidence="9 10">
    <name type="scientific">Phytohabitans kaempferiae</name>
    <dbReference type="NCBI Taxonomy" id="1620943"/>
    <lineage>
        <taxon>Bacteria</taxon>
        <taxon>Bacillati</taxon>
        <taxon>Actinomycetota</taxon>
        <taxon>Actinomycetes</taxon>
        <taxon>Micromonosporales</taxon>
        <taxon>Micromonosporaceae</taxon>
    </lineage>
</organism>
<keyword evidence="3" id="KW-0813">Transport</keyword>
<dbReference type="NCBIfam" id="NF007739">
    <property type="entry name" value="PRK10419.1"/>
    <property type="match status" value="2"/>
</dbReference>
<dbReference type="PROSITE" id="PS50893">
    <property type="entry name" value="ABC_TRANSPORTER_2"/>
    <property type="match status" value="2"/>
</dbReference>
<keyword evidence="5" id="KW-0547">Nucleotide-binding</keyword>
<accession>A0ABV6MA40</accession>
<evidence type="ECO:0000259" key="8">
    <source>
        <dbReference type="PROSITE" id="PS50893"/>
    </source>
</evidence>
<evidence type="ECO:0000256" key="4">
    <source>
        <dbReference type="ARBA" id="ARBA00022475"/>
    </source>
</evidence>
<dbReference type="RefSeq" id="WP_377256202.1">
    <property type="nucleotide sequence ID" value="NZ_JBHLUH010000060.1"/>
</dbReference>
<dbReference type="Gene3D" id="3.40.50.300">
    <property type="entry name" value="P-loop containing nucleotide triphosphate hydrolases"/>
    <property type="match status" value="2"/>
</dbReference>
<keyword evidence="6 9" id="KW-0067">ATP-binding</keyword>
<comment type="subcellular location">
    <subcellularLocation>
        <location evidence="1">Cell membrane</location>
        <topology evidence="1">Peripheral membrane protein</topology>
    </subcellularLocation>
</comment>
<dbReference type="PANTHER" id="PTHR43297">
    <property type="entry name" value="OLIGOPEPTIDE TRANSPORT ATP-BINDING PROTEIN APPD"/>
    <property type="match status" value="1"/>
</dbReference>
<dbReference type="Proteomes" id="UP001589867">
    <property type="component" value="Unassembled WGS sequence"/>
</dbReference>
<proteinExistence type="inferred from homology"/>
<sequence length="601" mass="64084">MSANTAHPEPTRPALAVSGLTVRGPRAGATARIVEDVSLTVAPGEAVAIVGESGSGKSITARAILDLLPHGLESEGTVELGGEKTSELAGRQLRELRGARIAMIMQDPFTTLNPLHRIRDIVCETLRTPDGKRLGRGERRREAVRRLAEVGIEAPGVADAYPFELSGGMRQRVGIAAAIAEDPLVLIADEPTTALDVTTQGEILALLDRLRETHRMALLLITHDLRVAASACDRVYVMYAGQVVEELPADRLLNAARHPYAARLATADPPLDRRVEALPSIAGSVPAPGGWPHGCRFAPRCGWATSACTTEPVGLTTLEAGHKVRCARVGEHLDLTHTDDLVEVVPGPAPTGEPIIVLREVTKRYGHKLAVDAVDLEVHAGESVGIVGESGSGKTSVARMIIGLESVTSGSLEVCGINVAAPKLGRSDWATVRSTVQMAFQDPSSTLNPARTVGSTIAETLRLVDVPDRQARTAELLEMVGLDAGYAIRRPKQLSGGERQRVAIARALARDPRVLLCDEVVSALDVSVQAHVLNLLNDLRRSLGISLVFITHDLAVVRQIADRVYVMKSGKVVEHGLADDVLSRPRHPYTRSLIASVPANA</sequence>
<evidence type="ECO:0000313" key="9">
    <source>
        <dbReference type="EMBL" id="MFC0531570.1"/>
    </source>
</evidence>
<dbReference type="SUPFAM" id="SSF52540">
    <property type="entry name" value="P-loop containing nucleoside triphosphate hydrolases"/>
    <property type="match status" value="2"/>
</dbReference>
<dbReference type="EMBL" id="JBHLUH010000060">
    <property type="protein sequence ID" value="MFC0531570.1"/>
    <property type="molecule type" value="Genomic_DNA"/>
</dbReference>
<keyword evidence="10" id="KW-1185">Reference proteome</keyword>
<evidence type="ECO:0000256" key="7">
    <source>
        <dbReference type="ARBA" id="ARBA00023136"/>
    </source>
</evidence>
<dbReference type="PROSITE" id="PS00211">
    <property type="entry name" value="ABC_TRANSPORTER_1"/>
    <property type="match status" value="2"/>
</dbReference>
<feature type="domain" description="ABC transporter" evidence="8">
    <location>
        <begin position="15"/>
        <end position="265"/>
    </location>
</feature>
<dbReference type="InterPro" id="IPR050388">
    <property type="entry name" value="ABC_Ni/Peptide_Import"/>
</dbReference>
<dbReference type="InterPro" id="IPR003593">
    <property type="entry name" value="AAA+_ATPase"/>
</dbReference>
<name>A0ABV6MA40_9ACTN</name>
<gene>
    <name evidence="9" type="ORF">ACFFIA_28380</name>
</gene>
<protein>
    <submittedName>
        <fullName evidence="9">Dipeptide ABC transporter ATP-binding protein</fullName>
    </submittedName>
</protein>
<evidence type="ECO:0000256" key="3">
    <source>
        <dbReference type="ARBA" id="ARBA00022448"/>
    </source>
</evidence>
<comment type="caution">
    <text evidence="9">The sequence shown here is derived from an EMBL/GenBank/DDBJ whole genome shotgun (WGS) entry which is preliminary data.</text>
</comment>
<evidence type="ECO:0000256" key="5">
    <source>
        <dbReference type="ARBA" id="ARBA00022741"/>
    </source>
</evidence>